<protein>
    <recommendedName>
        <fullName evidence="8">BZIP domain-containing protein</fullName>
    </recommendedName>
</protein>
<dbReference type="PROSITE" id="PS50217">
    <property type="entry name" value="BZIP"/>
    <property type="match status" value="1"/>
</dbReference>
<dbReference type="InterPro" id="IPR046347">
    <property type="entry name" value="bZIP_sf"/>
</dbReference>
<evidence type="ECO:0000256" key="2">
    <source>
        <dbReference type="ARBA" id="ARBA00007163"/>
    </source>
</evidence>
<feature type="domain" description="BZIP" evidence="8">
    <location>
        <begin position="153"/>
        <end position="205"/>
    </location>
</feature>
<dbReference type="Gene3D" id="1.20.5.170">
    <property type="match status" value="1"/>
</dbReference>
<dbReference type="InterPro" id="IPR045314">
    <property type="entry name" value="bZIP_plant_GBF1"/>
</dbReference>
<evidence type="ECO:0000259" key="8">
    <source>
        <dbReference type="PROSITE" id="PS50217"/>
    </source>
</evidence>
<gene>
    <name evidence="9" type="ORF">AYBTSS11_LOCUS24347</name>
</gene>
<evidence type="ECO:0000313" key="9">
    <source>
        <dbReference type="EMBL" id="CAJ1972298.1"/>
    </source>
</evidence>
<comment type="subcellular location">
    <subcellularLocation>
        <location evidence="1">Nucleus</location>
    </subcellularLocation>
</comment>
<dbReference type="Gramene" id="rna-AYBTSS11_LOCUS24347">
    <property type="protein sequence ID" value="CAJ1972298.1"/>
    <property type="gene ID" value="gene-AYBTSS11_LOCUS24347"/>
</dbReference>
<dbReference type="PANTHER" id="PTHR46408:SF8">
    <property type="entry name" value="BASIC LEUCINE ZIPPER 9"/>
    <property type="match status" value="1"/>
</dbReference>
<reference evidence="9" key="1">
    <citation type="submission" date="2023-10" db="EMBL/GenBank/DDBJ databases">
        <authorList>
            <person name="Domelevo Entfellner J.-B."/>
        </authorList>
    </citation>
    <scope>NUCLEOTIDE SEQUENCE</scope>
</reference>
<dbReference type="Proteomes" id="UP001189624">
    <property type="component" value="Chromosome 8"/>
</dbReference>
<proteinExistence type="inferred from homology"/>
<dbReference type="Pfam" id="PF00170">
    <property type="entry name" value="bZIP_1"/>
    <property type="match status" value="1"/>
</dbReference>
<dbReference type="AlphaFoldDB" id="A0AA86ST99"/>
<dbReference type="GO" id="GO:0003700">
    <property type="term" value="F:DNA-binding transcription factor activity"/>
    <property type="evidence" value="ECO:0007669"/>
    <property type="project" value="InterPro"/>
</dbReference>
<dbReference type="CDD" id="cd14702">
    <property type="entry name" value="bZIP_plant_GBF1"/>
    <property type="match status" value="1"/>
</dbReference>
<evidence type="ECO:0000256" key="3">
    <source>
        <dbReference type="ARBA" id="ARBA00023015"/>
    </source>
</evidence>
<organism evidence="9 10">
    <name type="scientific">Sphenostylis stenocarpa</name>
    <dbReference type="NCBI Taxonomy" id="92480"/>
    <lineage>
        <taxon>Eukaryota</taxon>
        <taxon>Viridiplantae</taxon>
        <taxon>Streptophyta</taxon>
        <taxon>Embryophyta</taxon>
        <taxon>Tracheophyta</taxon>
        <taxon>Spermatophyta</taxon>
        <taxon>Magnoliopsida</taxon>
        <taxon>eudicotyledons</taxon>
        <taxon>Gunneridae</taxon>
        <taxon>Pentapetalae</taxon>
        <taxon>rosids</taxon>
        <taxon>fabids</taxon>
        <taxon>Fabales</taxon>
        <taxon>Fabaceae</taxon>
        <taxon>Papilionoideae</taxon>
        <taxon>50 kb inversion clade</taxon>
        <taxon>NPAAA clade</taxon>
        <taxon>indigoferoid/millettioid clade</taxon>
        <taxon>Phaseoleae</taxon>
        <taxon>Sphenostylis</taxon>
    </lineage>
</organism>
<dbReference type="InterPro" id="IPR004827">
    <property type="entry name" value="bZIP"/>
</dbReference>
<dbReference type="GO" id="GO:0003677">
    <property type="term" value="F:DNA binding"/>
    <property type="evidence" value="ECO:0007669"/>
    <property type="project" value="UniProtKB-KW"/>
</dbReference>
<evidence type="ECO:0000256" key="6">
    <source>
        <dbReference type="ARBA" id="ARBA00023242"/>
    </source>
</evidence>
<keyword evidence="10" id="KW-1185">Reference proteome</keyword>
<dbReference type="EMBL" id="OY731405">
    <property type="protein sequence ID" value="CAJ1972298.1"/>
    <property type="molecule type" value="Genomic_DNA"/>
</dbReference>
<name>A0AA86ST99_9FABA</name>
<dbReference type="SMART" id="SM00338">
    <property type="entry name" value="BRLZ"/>
    <property type="match status" value="1"/>
</dbReference>
<dbReference type="GO" id="GO:0046983">
    <property type="term" value="F:protein dimerization activity"/>
    <property type="evidence" value="ECO:0007669"/>
    <property type="project" value="UniProtKB-ARBA"/>
</dbReference>
<comment type="similarity">
    <text evidence="2">Belongs to the bZIP family.</text>
</comment>
<dbReference type="GO" id="GO:0005634">
    <property type="term" value="C:nucleus"/>
    <property type="evidence" value="ECO:0007669"/>
    <property type="project" value="UniProtKB-SubCell"/>
</dbReference>
<dbReference type="SUPFAM" id="SSF57959">
    <property type="entry name" value="Leucine zipper domain"/>
    <property type="match status" value="1"/>
</dbReference>
<evidence type="ECO:0000256" key="7">
    <source>
        <dbReference type="SAM" id="MobiDB-lite"/>
    </source>
</evidence>
<feature type="region of interest" description="Disordered" evidence="7">
    <location>
        <begin position="104"/>
        <end position="176"/>
    </location>
</feature>
<keyword evidence="4" id="KW-0238">DNA-binding</keyword>
<dbReference type="PANTHER" id="PTHR46408">
    <property type="entry name" value="BASIC LEUCINE ZIPPER 63"/>
    <property type="match status" value="1"/>
</dbReference>
<keyword evidence="5" id="KW-0804">Transcription</keyword>
<sequence>MEAKLGGGVMAATFDDINWNSLMFDHDINDDVKPCKLDPFTITSGHLNDVFQNLALLLAGGGEDAVTAFSTCGGVTDGTLVHSQNLTPIKSTISTIDSQSSICGTVGSPMSANKPNGRDNEVKGATTTSGSSREQSDEDDEAGPCEQSTNAIDTKRLRRKASNRESARRSRKRKQAHLADLEWQVERLRQENSNLFKQLRDASQQFCDADTNNRVLKSDVEALRAKVKLAEDMVTRGTMTSFNNQILPNQSQLSTPPPLNTNNNLRRMAHVSPTITVHGNDGASYGGGITVSGQNSPLELGNLDIPCSDFNSDNAVSSMTSMWA</sequence>
<evidence type="ECO:0000256" key="1">
    <source>
        <dbReference type="ARBA" id="ARBA00004123"/>
    </source>
</evidence>
<dbReference type="FunFam" id="1.20.5.170:FF:000020">
    <property type="entry name" value="BZIP transcription factor"/>
    <property type="match status" value="1"/>
</dbReference>
<evidence type="ECO:0000256" key="4">
    <source>
        <dbReference type="ARBA" id="ARBA00023125"/>
    </source>
</evidence>
<evidence type="ECO:0000313" key="10">
    <source>
        <dbReference type="Proteomes" id="UP001189624"/>
    </source>
</evidence>
<evidence type="ECO:0000256" key="5">
    <source>
        <dbReference type="ARBA" id="ARBA00023163"/>
    </source>
</evidence>
<dbReference type="PROSITE" id="PS00036">
    <property type="entry name" value="BZIP_BASIC"/>
    <property type="match status" value="1"/>
</dbReference>
<keyword evidence="3" id="KW-0805">Transcription regulation</keyword>
<accession>A0AA86ST99</accession>
<keyword evidence="6" id="KW-0539">Nucleus</keyword>